<reference evidence="5" key="1">
    <citation type="submission" date="2018-03" db="EMBL/GenBank/DDBJ databases">
        <authorList>
            <person name="Guldener U."/>
        </authorList>
    </citation>
    <scope>NUCLEOTIDE SEQUENCE</scope>
</reference>
<organism evidence="5 6">
    <name type="scientific">Cephalotrichum gorgonifer</name>
    <dbReference type="NCBI Taxonomy" id="2041049"/>
    <lineage>
        <taxon>Eukaryota</taxon>
        <taxon>Fungi</taxon>
        <taxon>Dikarya</taxon>
        <taxon>Ascomycota</taxon>
        <taxon>Pezizomycotina</taxon>
        <taxon>Sordariomycetes</taxon>
        <taxon>Hypocreomycetidae</taxon>
        <taxon>Microascales</taxon>
        <taxon>Microascaceae</taxon>
        <taxon>Cephalotrichum</taxon>
    </lineage>
</organism>
<evidence type="ECO:0000259" key="3">
    <source>
        <dbReference type="Pfam" id="PF10373"/>
    </source>
</evidence>
<dbReference type="InterPro" id="IPR018834">
    <property type="entry name" value="DNA/RNA-bd_Est1-type"/>
</dbReference>
<gene>
    <name evidence="5" type="ORF">DNG_05516</name>
</gene>
<dbReference type="PANTHER" id="PTHR15696">
    <property type="entry name" value="SMG-7 SUPPRESSOR WITH MORPHOLOGICAL EFFECT ON GENITALIA PROTEIN 7"/>
    <property type="match status" value="1"/>
</dbReference>
<evidence type="ECO:0000259" key="4">
    <source>
        <dbReference type="Pfam" id="PF10374"/>
    </source>
</evidence>
<evidence type="ECO:0000256" key="1">
    <source>
        <dbReference type="RuleBase" id="RU369098"/>
    </source>
</evidence>
<comment type="function">
    <text evidence="1">Plays a role in nonsense-mediated mRNA decay.</text>
</comment>
<feature type="region of interest" description="Disordered" evidence="2">
    <location>
        <begin position="809"/>
        <end position="855"/>
    </location>
</feature>
<accession>A0AAE8MYD3</accession>
<feature type="domain" description="Telomerase activating protein Est1-like N-terminal" evidence="4">
    <location>
        <begin position="76"/>
        <end position="189"/>
    </location>
</feature>
<evidence type="ECO:0000313" key="5">
    <source>
        <dbReference type="EMBL" id="SPO02840.1"/>
    </source>
</evidence>
<proteinExistence type="predicted"/>
<dbReference type="Gene3D" id="1.25.40.10">
    <property type="entry name" value="Tetratricopeptide repeat domain"/>
    <property type="match status" value="1"/>
</dbReference>
<dbReference type="InterPro" id="IPR011990">
    <property type="entry name" value="TPR-like_helical_dom_sf"/>
</dbReference>
<dbReference type="PANTHER" id="PTHR15696:SF36">
    <property type="entry name" value="NONSENSE-MEDIATED MRNA DECAY FACTOR"/>
    <property type="match status" value="1"/>
</dbReference>
<feature type="domain" description="DNA/RNA-binding" evidence="3">
    <location>
        <begin position="201"/>
        <end position="483"/>
    </location>
</feature>
<dbReference type="EMBL" id="ONZQ02000007">
    <property type="protein sequence ID" value="SPO02840.1"/>
    <property type="molecule type" value="Genomic_DNA"/>
</dbReference>
<comment type="subcellular location">
    <subcellularLocation>
        <location evidence="1">Nucleus</location>
    </subcellularLocation>
</comment>
<keyword evidence="1" id="KW-0539">Nucleus</keyword>
<evidence type="ECO:0000256" key="2">
    <source>
        <dbReference type="SAM" id="MobiDB-lite"/>
    </source>
</evidence>
<dbReference type="SUPFAM" id="SSF48452">
    <property type="entry name" value="TPR-like"/>
    <property type="match status" value="1"/>
</dbReference>
<dbReference type="InterPro" id="IPR045153">
    <property type="entry name" value="Est1/Ebs1-like"/>
</dbReference>
<dbReference type="GO" id="GO:0000184">
    <property type="term" value="P:nuclear-transcribed mRNA catabolic process, nonsense-mediated decay"/>
    <property type="evidence" value="ECO:0007669"/>
    <property type="project" value="UniProtKB-KW"/>
</dbReference>
<protein>
    <recommendedName>
        <fullName evidence="1">Nonsense-mediated mRNA decay factor</fullName>
    </recommendedName>
</protein>
<dbReference type="GO" id="GO:0005634">
    <property type="term" value="C:nucleus"/>
    <property type="evidence" value="ECO:0007669"/>
    <property type="project" value="UniProtKB-SubCell"/>
</dbReference>
<dbReference type="Pfam" id="PF10374">
    <property type="entry name" value="EST1"/>
    <property type="match status" value="1"/>
</dbReference>
<name>A0AAE8MYD3_9PEZI</name>
<dbReference type="Pfam" id="PF10373">
    <property type="entry name" value="EST1_DNA_bind"/>
    <property type="match status" value="1"/>
</dbReference>
<feature type="region of interest" description="Disordered" evidence="2">
    <location>
        <begin position="576"/>
        <end position="612"/>
    </location>
</feature>
<feature type="compositionally biased region" description="Basic residues" evidence="2">
    <location>
        <begin position="817"/>
        <end position="831"/>
    </location>
</feature>
<keyword evidence="1" id="KW-0866">Nonsense-mediated mRNA decay</keyword>
<dbReference type="Proteomes" id="UP001187682">
    <property type="component" value="Unassembled WGS sequence"/>
</dbReference>
<comment type="caution">
    <text evidence="5">The sequence shown here is derived from an EMBL/GenBank/DDBJ whole genome shotgun (WGS) entry which is preliminary data.</text>
</comment>
<keyword evidence="6" id="KW-1185">Reference proteome</keyword>
<sequence>MASEAAADKTADVAGVWKHAQKILKVIQKETKSLKRASPSEITDAKWKSLEDAMSQYRLACVGILFQDLEFADQSEVEKALWTSHILINNIYRHVSKHLPSDMRAKIRSVESQYNRFITTSQLFYKGYIQRLSQRYNIRSLHRIASAVEVQHGPQRDTINTISPSTQARILRSVQETLTYLGDLARYRGHLRPNGRDNQSAVTYYSLAHDVSPDRGYALHQIGVTYLESDKHLDVVYYFFLSLARSTPHPNAQRNLESKLKTVQANRANVTSSQSTQKILEGRVAQLFANYMTNTSFAGRDELEKTVLARLEQFLQSPHPTEVVIKTVLVAMGAYYYAKKQQGPSLGAVYTLSFTLQLLRTICQSIRSWVREARGVMPGESETENSRIAAARDISPGVDTAIRVLRLFCCWLSCHAEDLAHAPQPVQPAVESAWKDFAQTVTELVDYMTPDIIAFCHRRDESSPATAPYLLREDEEAVCYLAVGDASSEVYQRLFHRDDSTRKPTSLEFGDDLLSAEDELIHCLEDIIYSTQRFSESSLFPITLRDDGSGNRIVDYGYDTHDEPAQPQAILPDQAKPADTVTNGTELGKDSRDTVGTPRPAKEANIKSPGDVYYSPTTELNVGPKMAMDVGQPRAELSPKFCALPWSWFHTPAPTGVWTWLTREVYDSLLPAHEPAAMPPPTGAEDSQREMLLRMLRSAPQATPQDGVPKAGVPAHSQGTFQTGHPNLYGLPLSPRHNYGTVNAAASPSNPALGLNMVPYLDGMGEQADAYMLYQQDQLHHHSYNDQLHQQAYNAQLSQQIEQQMAAIQLTQAQGRSRPRSSRGNAGRRGRNHAEEPTALAGSRTRRAQRSIGGP</sequence>
<evidence type="ECO:0000313" key="6">
    <source>
        <dbReference type="Proteomes" id="UP001187682"/>
    </source>
</evidence>
<dbReference type="AlphaFoldDB" id="A0AAE8MYD3"/>
<dbReference type="InterPro" id="IPR019458">
    <property type="entry name" value="Est1-like_N"/>
</dbReference>